<gene>
    <name evidence="11" type="ORF">MELIAE_LOCUS4936</name>
</gene>
<dbReference type="InterPro" id="IPR037518">
    <property type="entry name" value="MPN"/>
</dbReference>
<keyword evidence="12" id="KW-1185">Reference proteome</keyword>
<keyword evidence="8" id="KW-0482">Metalloprotease</keyword>
<dbReference type="OrthoDB" id="3640at2759"/>
<evidence type="ECO:0000256" key="1">
    <source>
        <dbReference type="ARBA" id="ARBA00001947"/>
    </source>
</evidence>
<dbReference type="InterPro" id="IPR044098">
    <property type="entry name" value="STAMBP/STALP-like_MPN"/>
</dbReference>
<evidence type="ECO:0000256" key="9">
    <source>
        <dbReference type="SAM" id="MobiDB-lite"/>
    </source>
</evidence>
<keyword evidence="6" id="KW-0378">Hydrolase</keyword>
<dbReference type="GO" id="GO:0016020">
    <property type="term" value="C:membrane"/>
    <property type="evidence" value="ECO:0007669"/>
    <property type="project" value="TreeGrafter"/>
</dbReference>
<dbReference type="CDD" id="cd08066">
    <property type="entry name" value="MPN_AMSH_like"/>
    <property type="match status" value="1"/>
</dbReference>
<sequence>MKQGDVNMTSQQGLQPQERLKQLIIYSNLVDVDPSVPPARYYRSGLEMVRMANVYHAEGSLESAYVLYLKFMTLFIEKIRKHPEFNTVPTKMKSIIQIKLREILPKAEKLKEKLLQKYTVDYNTYQAELKKQAELQISSPEPSLPNIDLPSFTPPTTIISETVKPPSIVNVSYPDPDIVSAQKPTGPLISNKHTPSAPSIDRSSKPSSTSTTLDNYDKNILRTVVIPAKVMTMFQVKAATNTAQNIETCGILTGTLEKHELKITHLIIPKQKGTPDSCITTSEEEIFDIQDSYNLITIGWIHTHPTQTAFLSSVDLHTQCPYQLLMPEAIAIVCAPKYSQNGFFNLSEFGLKYISECTKTGFHPHVTSPDLFVVADHIKIDQTSDLAVVDLRVGNGRSK</sequence>
<dbReference type="GO" id="GO:0006508">
    <property type="term" value="P:proteolysis"/>
    <property type="evidence" value="ECO:0007669"/>
    <property type="project" value="UniProtKB-KW"/>
</dbReference>
<reference evidence="11" key="1">
    <citation type="submission" date="2021-12" db="EMBL/GenBank/DDBJ databases">
        <authorList>
            <person name="King R."/>
        </authorList>
    </citation>
    <scope>NUCLEOTIDE SEQUENCE</scope>
</reference>
<evidence type="ECO:0000256" key="4">
    <source>
        <dbReference type="ARBA" id="ARBA00022723"/>
    </source>
</evidence>
<protein>
    <recommendedName>
        <fullName evidence="10">MPN domain-containing protein</fullName>
    </recommendedName>
</protein>
<dbReference type="GO" id="GO:0070536">
    <property type="term" value="P:protein K63-linked deubiquitination"/>
    <property type="evidence" value="ECO:0007669"/>
    <property type="project" value="InterPro"/>
</dbReference>
<evidence type="ECO:0000259" key="10">
    <source>
        <dbReference type="PROSITE" id="PS50249"/>
    </source>
</evidence>
<feature type="region of interest" description="Disordered" evidence="9">
    <location>
        <begin position="180"/>
        <end position="213"/>
    </location>
</feature>
<dbReference type="PANTHER" id="PTHR12947:SF13">
    <property type="entry name" value="FI19924P1"/>
    <property type="match status" value="1"/>
</dbReference>
<comment type="similarity">
    <text evidence="2">Belongs to the peptidase M67C family.</text>
</comment>
<dbReference type="Pfam" id="PF01398">
    <property type="entry name" value="JAB"/>
    <property type="match status" value="1"/>
</dbReference>
<dbReference type="PANTHER" id="PTHR12947">
    <property type="entry name" value="AMSH-LIKE PROTEASE"/>
    <property type="match status" value="1"/>
</dbReference>
<name>A0A9P0AYV4_BRAAE</name>
<keyword evidence="7" id="KW-0862">Zinc</keyword>
<dbReference type="SUPFAM" id="SSF140856">
    <property type="entry name" value="USP8 N-terminal domain-like"/>
    <property type="match status" value="1"/>
</dbReference>
<evidence type="ECO:0000256" key="8">
    <source>
        <dbReference type="ARBA" id="ARBA00023049"/>
    </source>
</evidence>
<dbReference type="GO" id="GO:0061578">
    <property type="term" value="F:K63-linked deubiquitinase activity"/>
    <property type="evidence" value="ECO:0007669"/>
    <property type="project" value="InterPro"/>
</dbReference>
<dbReference type="GO" id="GO:0005768">
    <property type="term" value="C:endosome"/>
    <property type="evidence" value="ECO:0007669"/>
    <property type="project" value="TreeGrafter"/>
</dbReference>
<dbReference type="InterPro" id="IPR015063">
    <property type="entry name" value="USP8_dimer"/>
</dbReference>
<dbReference type="SUPFAM" id="SSF102712">
    <property type="entry name" value="JAB1/MPN domain"/>
    <property type="match status" value="1"/>
</dbReference>
<dbReference type="AlphaFoldDB" id="A0A9P0AYV4"/>
<dbReference type="InterPro" id="IPR000555">
    <property type="entry name" value="JAMM/MPN+_dom"/>
</dbReference>
<dbReference type="PROSITE" id="PS50249">
    <property type="entry name" value="MPN"/>
    <property type="match status" value="1"/>
</dbReference>
<evidence type="ECO:0000256" key="2">
    <source>
        <dbReference type="ARBA" id="ARBA00010981"/>
    </source>
</evidence>
<keyword evidence="5" id="KW-0833">Ubl conjugation pathway</keyword>
<dbReference type="Pfam" id="PF08969">
    <property type="entry name" value="USP8_dimer"/>
    <property type="match status" value="1"/>
</dbReference>
<evidence type="ECO:0000256" key="3">
    <source>
        <dbReference type="ARBA" id="ARBA00022670"/>
    </source>
</evidence>
<dbReference type="Proteomes" id="UP001154078">
    <property type="component" value="Chromosome 3"/>
</dbReference>
<dbReference type="Gene3D" id="3.40.140.10">
    <property type="entry name" value="Cytidine Deaminase, domain 2"/>
    <property type="match status" value="1"/>
</dbReference>
<dbReference type="SMART" id="SM00232">
    <property type="entry name" value="JAB_MPN"/>
    <property type="match status" value="1"/>
</dbReference>
<accession>A0A9P0AYV4</accession>
<feature type="domain" description="MPN" evidence="10">
    <location>
        <begin position="223"/>
        <end position="355"/>
    </location>
</feature>
<keyword evidence="4" id="KW-0479">Metal-binding</keyword>
<evidence type="ECO:0000313" key="11">
    <source>
        <dbReference type="EMBL" id="CAH0552782.1"/>
    </source>
</evidence>
<comment type="cofactor">
    <cofactor evidence="1">
        <name>Zn(2+)</name>
        <dbReference type="ChEBI" id="CHEBI:29105"/>
    </cofactor>
</comment>
<organism evidence="11 12">
    <name type="scientific">Brassicogethes aeneus</name>
    <name type="common">Rape pollen beetle</name>
    <name type="synonym">Meligethes aeneus</name>
    <dbReference type="NCBI Taxonomy" id="1431903"/>
    <lineage>
        <taxon>Eukaryota</taxon>
        <taxon>Metazoa</taxon>
        <taxon>Ecdysozoa</taxon>
        <taxon>Arthropoda</taxon>
        <taxon>Hexapoda</taxon>
        <taxon>Insecta</taxon>
        <taxon>Pterygota</taxon>
        <taxon>Neoptera</taxon>
        <taxon>Endopterygota</taxon>
        <taxon>Coleoptera</taxon>
        <taxon>Polyphaga</taxon>
        <taxon>Cucujiformia</taxon>
        <taxon>Nitidulidae</taxon>
        <taxon>Meligethinae</taxon>
        <taxon>Brassicogethes</taxon>
    </lineage>
</organism>
<evidence type="ECO:0000256" key="7">
    <source>
        <dbReference type="ARBA" id="ARBA00022833"/>
    </source>
</evidence>
<evidence type="ECO:0000256" key="5">
    <source>
        <dbReference type="ARBA" id="ARBA00022786"/>
    </source>
</evidence>
<dbReference type="GO" id="GO:0046872">
    <property type="term" value="F:metal ion binding"/>
    <property type="evidence" value="ECO:0007669"/>
    <property type="project" value="UniProtKB-KW"/>
</dbReference>
<proteinExistence type="inferred from homology"/>
<evidence type="ECO:0000256" key="6">
    <source>
        <dbReference type="ARBA" id="ARBA00022801"/>
    </source>
</evidence>
<keyword evidence="3" id="KW-0645">Protease</keyword>
<evidence type="ECO:0000313" key="12">
    <source>
        <dbReference type="Proteomes" id="UP001154078"/>
    </source>
</evidence>
<dbReference type="EMBL" id="OV121134">
    <property type="protein sequence ID" value="CAH0552782.1"/>
    <property type="molecule type" value="Genomic_DNA"/>
</dbReference>
<dbReference type="Gene3D" id="1.20.58.80">
    <property type="entry name" value="Phosphotransferase system, lactose/cellobiose-type IIA subunit"/>
    <property type="match status" value="1"/>
</dbReference>
<dbReference type="GO" id="GO:0140492">
    <property type="term" value="F:metal-dependent deubiquitinase activity"/>
    <property type="evidence" value="ECO:0007669"/>
    <property type="project" value="InterPro"/>
</dbReference>